<dbReference type="AlphaFoldDB" id="A0A8B6F5G1"/>
<dbReference type="OrthoDB" id="6119706at2759"/>
<comment type="caution">
    <text evidence="2">The sequence shown here is derived from an EMBL/GenBank/DDBJ whole genome shotgun (WGS) entry which is preliminary data.</text>
</comment>
<organism evidence="2 3">
    <name type="scientific">Mytilus galloprovincialis</name>
    <name type="common">Mediterranean mussel</name>
    <dbReference type="NCBI Taxonomy" id="29158"/>
    <lineage>
        <taxon>Eukaryota</taxon>
        <taxon>Metazoa</taxon>
        <taxon>Spiralia</taxon>
        <taxon>Lophotrochozoa</taxon>
        <taxon>Mollusca</taxon>
        <taxon>Bivalvia</taxon>
        <taxon>Autobranchia</taxon>
        <taxon>Pteriomorphia</taxon>
        <taxon>Mytilida</taxon>
        <taxon>Mytiloidea</taxon>
        <taxon>Mytilidae</taxon>
        <taxon>Mytilinae</taxon>
        <taxon>Mytilus</taxon>
    </lineage>
</organism>
<dbReference type="EMBL" id="UYJE01006322">
    <property type="protein sequence ID" value="VDI44978.1"/>
    <property type="molecule type" value="Genomic_DNA"/>
</dbReference>
<gene>
    <name evidence="2" type="ORF">MGAL_10B022073</name>
</gene>
<accession>A0A8B6F5G1</accession>
<evidence type="ECO:0000313" key="3">
    <source>
        <dbReference type="Proteomes" id="UP000596742"/>
    </source>
</evidence>
<proteinExistence type="predicted"/>
<dbReference type="Proteomes" id="UP000596742">
    <property type="component" value="Unassembled WGS sequence"/>
</dbReference>
<feature type="region of interest" description="Disordered" evidence="1">
    <location>
        <begin position="344"/>
        <end position="372"/>
    </location>
</feature>
<sequence length="488" mass="56020">MQKNWEQAKIETNVKFSHKFSYGVEHACIEWYRCAYNSTLKSVTFIGMIVRLIVPLPTLPTCRSSNIMESASLSSSDVEESATSTEEDNLCVNDVQNQAHTLFVSNVKRPRHKPKTSVIPNCVSEWKRKHAEKVNIYYNENYYPTVSDVVIKKGNLTELTIEQEQYMSTLKSHLHFDATLQNNPCQFATHEFYSKHMKPTLDNIRKKIKSSDQENSNDSYIDVMAKVHVDDFLSELSEYFLISEQQYIDGACEVADGIYTQLFYAFATMCHLRPRFGGTAPSFWQGLLGVDVTSNPDFRLCTKSMSHREKEEESNICTVTFVKKTQPVKTQSKKRYIESSCSSSVSSSTEESPDEEPVHKKHRRCSLGSSDSSSVVGCEIFTPEIEEDLDRNVLGRHAGELLLDVRKYAMGNDKMPGIIVNGTKVYFTLLDITSHHMIKLYQRKELDKEKDVATIYYSRPLDILVEEDRILLIENFMRLNNFQFHSKD</sequence>
<name>A0A8B6F5G1_MYTGA</name>
<reference evidence="2" key="1">
    <citation type="submission" date="2018-11" db="EMBL/GenBank/DDBJ databases">
        <authorList>
            <person name="Alioto T."/>
            <person name="Alioto T."/>
        </authorList>
    </citation>
    <scope>NUCLEOTIDE SEQUENCE</scope>
</reference>
<keyword evidence="3" id="KW-1185">Reference proteome</keyword>
<evidence type="ECO:0000313" key="2">
    <source>
        <dbReference type="EMBL" id="VDI44978.1"/>
    </source>
</evidence>
<protein>
    <submittedName>
        <fullName evidence="2">Uncharacterized protein</fullName>
    </submittedName>
</protein>
<evidence type="ECO:0000256" key="1">
    <source>
        <dbReference type="SAM" id="MobiDB-lite"/>
    </source>
</evidence>